<dbReference type="OrthoDB" id="10257049at2759"/>
<protein>
    <recommendedName>
        <fullName evidence="1">Enoyl reductase (ER) domain-containing protein</fullName>
    </recommendedName>
</protein>
<dbReference type="EMBL" id="RSCE01000021">
    <property type="protein sequence ID" value="RSH76776.1"/>
    <property type="molecule type" value="Genomic_DNA"/>
</dbReference>
<gene>
    <name evidence="2" type="ORF">EHS24_005354</name>
</gene>
<dbReference type="Pfam" id="PF08240">
    <property type="entry name" value="ADH_N"/>
    <property type="match status" value="1"/>
</dbReference>
<dbReference type="InterPro" id="IPR047122">
    <property type="entry name" value="Trans-enoyl_RdTase-like"/>
</dbReference>
<dbReference type="InterPro" id="IPR020843">
    <property type="entry name" value="ER"/>
</dbReference>
<dbReference type="GO" id="GO:0016651">
    <property type="term" value="F:oxidoreductase activity, acting on NAD(P)H"/>
    <property type="evidence" value="ECO:0007669"/>
    <property type="project" value="InterPro"/>
</dbReference>
<dbReference type="PANTHER" id="PTHR45348">
    <property type="entry name" value="HYPOTHETICAL OXIDOREDUCTASE (EUROFUNG)"/>
    <property type="match status" value="1"/>
</dbReference>
<keyword evidence="3" id="KW-1185">Reference proteome</keyword>
<dbReference type="Gene3D" id="3.90.180.10">
    <property type="entry name" value="Medium-chain alcohol dehydrogenases, catalytic domain"/>
    <property type="match status" value="1"/>
</dbReference>
<reference evidence="2 3" key="1">
    <citation type="submission" date="2018-11" db="EMBL/GenBank/DDBJ databases">
        <title>Genome sequence of Apiotrichum porosum DSM 27194.</title>
        <authorList>
            <person name="Aliyu H."/>
            <person name="Gorte O."/>
            <person name="Ochsenreither K."/>
        </authorList>
    </citation>
    <scope>NUCLEOTIDE SEQUENCE [LARGE SCALE GENOMIC DNA]</scope>
    <source>
        <strain evidence="2 3">DSM 27194</strain>
    </source>
</reference>
<dbReference type="CDD" id="cd08249">
    <property type="entry name" value="enoyl_reductase_like"/>
    <property type="match status" value="1"/>
</dbReference>
<comment type="caution">
    <text evidence="2">The sequence shown here is derived from an EMBL/GenBank/DDBJ whole genome shotgun (WGS) entry which is preliminary data.</text>
</comment>
<evidence type="ECO:0000259" key="1">
    <source>
        <dbReference type="SMART" id="SM00829"/>
    </source>
</evidence>
<proteinExistence type="predicted"/>
<dbReference type="GeneID" id="39589897"/>
<dbReference type="RefSeq" id="XP_028471923.1">
    <property type="nucleotide sequence ID" value="XM_028620881.1"/>
</dbReference>
<organism evidence="2 3">
    <name type="scientific">Apiotrichum porosum</name>
    <dbReference type="NCBI Taxonomy" id="105984"/>
    <lineage>
        <taxon>Eukaryota</taxon>
        <taxon>Fungi</taxon>
        <taxon>Dikarya</taxon>
        <taxon>Basidiomycota</taxon>
        <taxon>Agaricomycotina</taxon>
        <taxon>Tremellomycetes</taxon>
        <taxon>Trichosporonales</taxon>
        <taxon>Trichosporonaceae</taxon>
        <taxon>Apiotrichum</taxon>
    </lineage>
</organism>
<feature type="domain" description="Enoyl reductase (ER)" evidence="1">
    <location>
        <begin position="3"/>
        <end position="368"/>
    </location>
</feature>
<dbReference type="InterPro" id="IPR013154">
    <property type="entry name" value="ADH-like_N"/>
</dbReference>
<dbReference type="InterPro" id="IPR011032">
    <property type="entry name" value="GroES-like_sf"/>
</dbReference>
<name>A0A427XD50_9TREE</name>
<dbReference type="InterPro" id="IPR036291">
    <property type="entry name" value="NAD(P)-bd_dom_sf"/>
</dbReference>
<sequence length="397" mass="41824">MASAMEALVLYPATHKTAVVDVPKPMPGPGEVLVRIHAVALNPVDSIYVTHPLATQKQRVLGTDFAGVVEAVGPSPIPNSPAVGTRVAGFVQGACSVNELPGAFAQYVALPADLVWTVPKAMSLESASTISMCGLTAAQGVFARLRLPAPFPVPDVYKAKTTTNADPVNILVYAASTSLGMYIAQCLRASEKASGRKIRMIGTASQSKHALLNAPPYSYDAVIDYRHKDWPKMVREATTGGNGVQYAIDCISEGATVSGVESTFEASIHGEGHFATFRAPGGAGGGYDVGSLKVKPTYGAVWEGQGVEVDYGVFKLAPNAAAKELAVEFYQYLSSQDGNFVPNPVRLMPGGLDKIVPDGFALLGSNMVSARDEGPARTEAHMKPISGEKLVYVIEEE</sequence>
<evidence type="ECO:0000313" key="3">
    <source>
        <dbReference type="Proteomes" id="UP000279236"/>
    </source>
</evidence>
<dbReference type="SUPFAM" id="SSF50129">
    <property type="entry name" value="GroES-like"/>
    <property type="match status" value="1"/>
</dbReference>
<accession>A0A427XD50</accession>
<evidence type="ECO:0000313" key="2">
    <source>
        <dbReference type="EMBL" id="RSH76776.1"/>
    </source>
</evidence>
<dbReference type="PANTHER" id="PTHR45348:SF7">
    <property type="entry name" value="ZINC BINDING OXIDOREDUCTASE, PUTATIVE-RELATED"/>
    <property type="match status" value="1"/>
</dbReference>
<dbReference type="AlphaFoldDB" id="A0A427XD50"/>
<dbReference type="SMART" id="SM00829">
    <property type="entry name" value="PKS_ER"/>
    <property type="match status" value="1"/>
</dbReference>
<dbReference type="Gene3D" id="3.40.50.720">
    <property type="entry name" value="NAD(P)-binding Rossmann-like Domain"/>
    <property type="match status" value="1"/>
</dbReference>
<dbReference type="SUPFAM" id="SSF51735">
    <property type="entry name" value="NAD(P)-binding Rossmann-fold domains"/>
    <property type="match status" value="1"/>
</dbReference>
<dbReference type="STRING" id="105984.A0A427XD50"/>
<dbReference type="Proteomes" id="UP000279236">
    <property type="component" value="Unassembled WGS sequence"/>
</dbReference>